<comment type="caution">
    <text evidence="1">The sequence shown here is derived from an EMBL/GenBank/DDBJ whole genome shotgun (WGS) entry which is preliminary data.</text>
</comment>
<evidence type="ECO:0000313" key="2">
    <source>
        <dbReference type="Proteomes" id="UP000075398"/>
    </source>
</evidence>
<organism evidence="1 2">
    <name type="scientific">Candidatus Methanofastidiosum methylothiophilum</name>
    <dbReference type="NCBI Taxonomy" id="1705564"/>
    <lineage>
        <taxon>Archaea</taxon>
        <taxon>Methanobacteriati</taxon>
        <taxon>Methanobacteriota</taxon>
        <taxon>Stenosarchaea group</taxon>
        <taxon>Candidatus Methanofastidiosia</taxon>
        <taxon>Candidatus Methanofastidiosales</taxon>
        <taxon>Candidatus Methanofastidiosaceae</taxon>
        <taxon>Candidatus Methanofastidiosum</taxon>
    </lineage>
</organism>
<dbReference type="AlphaFoldDB" id="A0A150J6Q8"/>
<accession>A0A150J6Q8</accession>
<dbReference type="EMBL" id="LNGC01000016">
    <property type="protein sequence ID" value="KYC52805.1"/>
    <property type="molecule type" value="Genomic_DNA"/>
</dbReference>
<name>A0A150J6Q8_9EURY</name>
<gene>
    <name evidence="1" type="ORF">AMQ22_00596</name>
</gene>
<protein>
    <submittedName>
        <fullName evidence="1">Uncharacterized protein</fullName>
    </submittedName>
</protein>
<evidence type="ECO:0000313" key="1">
    <source>
        <dbReference type="EMBL" id="KYC52805.1"/>
    </source>
</evidence>
<dbReference type="Proteomes" id="UP000075398">
    <property type="component" value="Unassembled WGS sequence"/>
</dbReference>
<proteinExistence type="predicted"/>
<reference evidence="1 2" key="1">
    <citation type="journal article" date="2016" name="ISME J.">
        <title>Chasing the elusive Euryarchaeota class WSA2: genomes reveal a uniquely fastidious methyl-reducing methanogen.</title>
        <authorList>
            <person name="Nobu M.K."/>
            <person name="Narihiro T."/>
            <person name="Kuroda K."/>
            <person name="Mei R."/>
            <person name="Liu W.T."/>
        </authorList>
    </citation>
    <scope>NUCLEOTIDE SEQUENCE [LARGE SCALE GENOMIC DNA]</scope>
    <source>
        <strain evidence="1">U1lsi0528_Bin055</strain>
    </source>
</reference>
<sequence>MIIVLTPENKYIMTVQLELSEWDIDFIKRMYKPISVTQSKNTTSVKIQINSKCVRPLVAHLTYKEYITRGKSKFNKSESNMVGSGNPPDFIGDYILNH</sequence>